<name>A0ABU1RRK4_9GAMM</name>
<protein>
    <submittedName>
        <fullName evidence="3">Guanyl-specific ribonuclease Sa</fullName>
    </submittedName>
</protein>
<dbReference type="Pfam" id="PF00545">
    <property type="entry name" value="Ribonuclease"/>
    <property type="match status" value="1"/>
</dbReference>
<dbReference type="InterPro" id="IPR016191">
    <property type="entry name" value="Ribonuclease/ribotoxin"/>
</dbReference>
<keyword evidence="1" id="KW-0540">Nuclease</keyword>
<dbReference type="SUPFAM" id="SSF53933">
    <property type="entry name" value="Microbial ribonucleases"/>
    <property type="match status" value="1"/>
</dbReference>
<gene>
    <name evidence="3" type="ORF">J2W94_001194</name>
</gene>
<evidence type="ECO:0000313" key="4">
    <source>
        <dbReference type="Proteomes" id="UP001254759"/>
    </source>
</evidence>
<sequence>MRKLSAIALLLLLLASGWWLRQSMGVADGSGVAIPPADVLRQHAAKQGPLPAFLPTEARDTLTLIARGGPFPHPQDGSVFGNREKRLPAKPRGYYREYTVETPGLSHRGARRIITGGKPPEMYYYTDDHYDSFRSFQVAR</sequence>
<organism evidence="3 4">
    <name type="scientific">Pseudoxanthomonas sacheonensis</name>
    <dbReference type="NCBI Taxonomy" id="443615"/>
    <lineage>
        <taxon>Bacteria</taxon>
        <taxon>Pseudomonadati</taxon>
        <taxon>Pseudomonadota</taxon>
        <taxon>Gammaproteobacteria</taxon>
        <taxon>Lysobacterales</taxon>
        <taxon>Lysobacteraceae</taxon>
        <taxon>Pseudoxanthomonas</taxon>
    </lineage>
</organism>
<dbReference type="Gene3D" id="3.10.450.30">
    <property type="entry name" value="Microbial ribonucleases"/>
    <property type="match status" value="1"/>
</dbReference>
<accession>A0ABU1RRK4</accession>
<reference evidence="3 4" key="1">
    <citation type="submission" date="2023-07" db="EMBL/GenBank/DDBJ databases">
        <title>Sorghum-associated microbial communities from plants grown in Nebraska, USA.</title>
        <authorList>
            <person name="Schachtman D."/>
        </authorList>
    </citation>
    <scope>NUCLEOTIDE SEQUENCE [LARGE SCALE GENOMIC DNA]</scope>
    <source>
        <strain evidence="3 4">BE107</strain>
    </source>
</reference>
<dbReference type="RefSeq" id="WP_310091099.1">
    <property type="nucleotide sequence ID" value="NZ_JAVDTT010000001.1"/>
</dbReference>
<proteinExistence type="predicted"/>
<evidence type="ECO:0000256" key="1">
    <source>
        <dbReference type="ARBA" id="ARBA00022722"/>
    </source>
</evidence>
<comment type="caution">
    <text evidence="3">The sequence shown here is derived from an EMBL/GenBank/DDBJ whole genome shotgun (WGS) entry which is preliminary data.</text>
</comment>
<dbReference type="InterPro" id="IPR000026">
    <property type="entry name" value="N1-like"/>
</dbReference>
<keyword evidence="2" id="KW-0378">Hydrolase</keyword>
<keyword evidence="4" id="KW-1185">Reference proteome</keyword>
<evidence type="ECO:0000256" key="2">
    <source>
        <dbReference type="ARBA" id="ARBA00022801"/>
    </source>
</evidence>
<dbReference type="EMBL" id="JAVDTT010000001">
    <property type="protein sequence ID" value="MDR6840930.1"/>
    <property type="molecule type" value="Genomic_DNA"/>
</dbReference>
<dbReference type="Proteomes" id="UP001254759">
    <property type="component" value="Unassembled WGS sequence"/>
</dbReference>
<evidence type="ECO:0000313" key="3">
    <source>
        <dbReference type="EMBL" id="MDR6840930.1"/>
    </source>
</evidence>